<gene>
    <name evidence="1" type="ORF">CIHUM_08435</name>
</gene>
<dbReference type="Pfam" id="PF07275">
    <property type="entry name" value="ArdA"/>
    <property type="match status" value="1"/>
</dbReference>
<dbReference type="Gene3D" id="3.10.20.480">
    <property type="entry name" value="Antirestriction protein ArdA, domain 1"/>
    <property type="match status" value="1"/>
</dbReference>
<name>A0ABY7UG81_9CORY</name>
<dbReference type="Proteomes" id="UP001220577">
    <property type="component" value="Chromosome"/>
</dbReference>
<reference evidence="1 2" key="1">
    <citation type="submission" date="2020-10" db="EMBL/GenBank/DDBJ databases">
        <title>Complete genome sequence of Corynebacterium ihumii DSM 45751.</title>
        <authorList>
            <person name="Ruckert C."/>
            <person name="Albersmeier A."/>
            <person name="Busche T."/>
            <person name="Jaenicke S."/>
            <person name="Winkler A."/>
            <person name="Friethjonsson O.H."/>
            <person name="Hreggviethsson G.O."/>
            <person name="Lambert C."/>
            <person name="Badcock D."/>
            <person name="Bernaerts K."/>
            <person name="Anne J."/>
            <person name="Economou A."/>
            <person name="Kalinowski J."/>
        </authorList>
    </citation>
    <scope>NUCLEOTIDE SEQUENCE [LARGE SCALE GENOMIC DNA]</scope>
    <source>
        <strain evidence="1 2">DSM 45751</strain>
    </source>
</reference>
<organism evidence="1 2">
    <name type="scientific">Corynebacterium ihumii</name>
    <dbReference type="NCBI Taxonomy" id="1232427"/>
    <lineage>
        <taxon>Bacteria</taxon>
        <taxon>Bacillati</taxon>
        <taxon>Actinomycetota</taxon>
        <taxon>Actinomycetes</taxon>
        <taxon>Mycobacteriales</taxon>
        <taxon>Corynebacteriaceae</taxon>
        <taxon>Corynebacterium</taxon>
    </lineage>
</organism>
<keyword evidence="2" id="KW-1185">Reference proteome</keyword>
<dbReference type="RefSeq" id="WP_034998243.1">
    <property type="nucleotide sequence ID" value="NZ_CP063190.1"/>
</dbReference>
<accession>A0ABY7UG81</accession>
<dbReference type="InterPro" id="IPR041895">
    <property type="entry name" value="ArdA_dom1"/>
</dbReference>
<dbReference type="InterPro" id="IPR009899">
    <property type="entry name" value="ArdA"/>
</dbReference>
<sequence length="187" mass="21774">MTSNNTNHPQVWVGCLACYNDGRLVGEWIDAEDAEDVTIDALHDYLPATLRTQVERDSAHDELWCFDTNNMPKSGEMQPMDAAMWGRAYVELSDDSLWPAYMRWCYDVLDASEPPEVARFRQAYQGEYGSFADFGREQYCELKPTEGMTDEQERYFDYEQWLRDLEMDYHVLPTMKVGSVWVFDASV</sequence>
<proteinExistence type="predicted"/>
<evidence type="ECO:0000313" key="2">
    <source>
        <dbReference type="Proteomes" id="UP001220577"/>
    </source>
</evidence>
<protein>
    <submittedName>
        <fullName evidence="1">Antirestriction protein (ArdA)</fullName>
    </submittedName>
</protein>
<dbReference type="EMBL" id="CP063190">
    <property type="protein sequence ID" value="WCZ35097.1"/>
    <property type="molecule type" value="Genomic_DNA"/>
</dbReference>
<evidence type="ECO:0000313" key="1">
    <source>
        <dbReference type="EMBL" id="WCZ35097.1"/>
    </source>
</evidence>